<proteinExistence type="predicted"/>
<dbReference type="EMBL" id="UFZA01000001">
    <property type="protein sequence ID" value="STE01908.1"/>
    <property type="molecule type" value="Genomic_DNA"/>
</dbReference>
<name>A0A2X6FIL4_ECOLX</name>
<gene>
    <name evidence="1" type="primary">paaX</name>
    <name evidence="1" type="ORF">NCTC10082_00180</name>
</gene>
<protein>
    <submittedName>
        <fullName evidence="1">DNA-binding transcriptional repressor of phenylacetic acid degradation, aryl-CoA responsive</fullName>
    </submittedName>
</protein>
<organism evidence="1 2">
    <name type="scientific">Escherichia coli</name>
    <dbReference type="NCBI Taxonomy" id="562"/>
    <lineage>
        <taxon>Bacteria</taxon>
        <taxon>Pseudomonadati</taxon>
        <taxon>Pseudomonadota</taxon>
        <taxon>Gammaproteobacteria</taxon>
        <taxon>Enterobacterales</taxon>
        <taxon>Enterobacteriaceae</taxon>
        <taxon>Escherichia</taxon>
    </lineage>
</organism>
<accession>A0A2X6FIL4</accession>
<reference evidence="1 2" key="1">
    <citation type="submission" date="2018-06" db="EMBL/GenBank/DDBJ databases">
        <authorList>
            <consortium name="Pathogen Informatics"/>
            <person name="Doyle S."/>
        </authorList>
    </citation>
    <scope>NUCLEOTIDE SEQUENCE [LARGE SCALE GENOMIC DNA]</scope>
    <source>
        <strain evidence="1 2">NCTC10082</strain>
    </source>
</reference>
<dbReference type="Proteomes" id="UP000255164">
    <property type="component" value="Unassembled WGS sequence"/>
</dbReference>
<sequence>MKANTCQFFIICGMANRISTKIETTVTNILRDHQTFIGKLYQRVAPAALAFVSEKGETSVGELPAPGSLYFQRFGGLNIEQDALCQFIR</sequence>
<evidence type="ECO:0000313" key="2">
    <source>
        <dbReference type="Proteomes" id="UP000255164"/>
    </source>
</evidence>
<dbReference type="AlphaFoldDB" id="A0A2X6FIL4"/>
<dbReference type="GO" id="GO:0003677">
    <property type="term" value="F:DNA binding"/>
    <property type="evidence" value="ECO:0007669"/>
    <property type="project" value="UniProtKB-KW"/>
</dbReference>
<evidence type="ECO:0000313" key="1">
    <source>
        <dbReference type="EMBL" id="STE01908.1"/>
    </source>
</evidence>
<keyword evidence="1" id="KW-0238">DNA-binding</keyword>